<sequence length="225" mass="25550">MGKNRKRRGDDVSIDSPCKIVKKIEKFNCSSSVPQSNLFFNIGKRATDSSLFSNCIIKTQGTEIKVHKYILAIRSSVFHDNLNTISEGTPTTIIEIEDFSVDVVNEMLKYIYTDKVSSIENMASEVLAIADKYKLYGLKAIAEEALCCSLDIGNVWEFLALSEKYLTDTLKERCQELILRNIEYLTKTEKWRKIVLESPVMLEGLLLKQRSINSTDVTSGEEEEE</sequence>
<dbReference type="CDD" id="cd14733">
    <property type="entry name" value="BACK"/>
    <property type="match status" value="1"/>
</dbReference>
<reference evidence="3" key="1">
    <citation type="submission" date="2017-02" db="UniProtKB">
        <authorList>
            <consortium name="WormBaseParasite"/>
        </authorList>
    </citation>
    <scope>IDENTIFICATION</scope>
</reference>
<evidence type="ECO:0000259" key="1">
    <source>
        <dbReference type="PROSITE" id="PS50097"/>
    </source>
</evidence>
<dbReference type="WBParaSite" id="SPAL_0000302800.1">
    <property type="protein sequence ID" value="SPAL_0000302800.1"/>
    <property type="gene ID" value="SPAL_0000302800"/>
</dbReference>
<evidence type="ECO:0000313" key="2">
    <source>
        <dbReference type="Proteomes" id="UP000046392"/>
    </source>
</evidence>
<dbReference type="STRING" id="174720.A0A0N5BAF8"/>
<dbReference type="Pfam" id="PF00651">
    <property type="entry name" value="BTB"/>
    <property type="match status" value="1"/>
</dbReference>
<dbReference type="PANTHER" id="PTHR24413">
    <property type="entry name" value="SPECKLE-TYPE POZ PROTEIN"/>
    <property type="match status" value="1"/>
</dbReference>
<dbReference type="Gene3D" id="3.30.710.10">
    <property type="entry name" value="Potassium Channel Kv1.1, Chain A"/>
    <property type="match status" value="1"/>
</dbReference>
<protein>
    <submittedName>
        <fullName evidence="3">BTB domain-containing protein</fullName>
    </submittedName>
</protein>
<dbReference type="PROSITE" id="PS50097">
    <property type="entry name" value="BTB"/>
    <property type="match status" value="1"/>
</dbReference>
<dbReference type="InterPro" id="IPR011333">
    <property type="entry name" value="SKP1/BTB/POZ_sf"/>
</dbReference>
<dbReference type="InterPro" id="IPR000210">
    <property type="entry name" value="BTB/POZ_dom"/>
</dbReference>
<dbReference type="SUPFAM" id="SSF54695">
    <property type="entry name" value="POZ domain"/>
    <property type="match status" value="1"/>
</dbReference>
<dbReference type="AlphaFoldDB" id="A0A0N5BAF8"/>
<organism evidence="2 3">
    <name type="scientific">Strongyloides papillosus</name>
    <name type="common">Intestinal threadworm</name>
    <dbReference type="NCBI Taxonomy" id="174720"/>
    <lineage>
        <taxon>Eukaryota</taxon>
        <taxon>Metazoa</taxon>
        <taxon>Ecdysozoa</taxon>
        <taxon>Nematoda</taxon>
        <taxon>Chromadorea</taxon>
        <taxon>Rhabditida</taxon>
        <taxon>Tylenchina</taxon>
        <taxon>Panagrolaimomorpha</taxon>
        <taxon>Strongyloidoidea</taxon>
        <taxon>Strongyloididae</taxon>
        <taxon>Strongyloides</taxon>
    </lineage>
</organism>
<dbReference type="Proteomes" id="UP000046392">
    <property type="component" value="Unplaced"/>
</dbReference>
<dbReference type="SMART" id="SM00225">
    <property type="entry name" value="BTB"/>
    <property type="match status" value="1"/>
</dbReference>
<dbReference type="Gene3D" id="1.25.40.420">
    <property type="match status" value="1"/>
</dbReference>
<name>A0A0N5BAF8_STREA</name>
<accession>A0A0N5BAF8</accession>
<feature type="domain" description="BTB" evidence="1">
    <location>
        <begin position="53"/>
        <end position="120"/>
    </location>
</feature>
<proteinExistence type="predicted"/>
<evidence type="ECO:0000313" key="3">
    <source>
        <dbReference type="WBParaSite" id="SPAL_0000302800.1"/>
    </source>
</evidence>
<keyword evidence="2" id="KW-1185">Reference proteome</keyword>